<comment type="catalytic activity">
    <reaction evidence="3">
        <text>5,6-dihydrouracil + H2O = 3-(carbamoylamino)propanoate + H(+)</text>
        <dbReference type="Rhea" id="RHEA:16121"/>
        <dbReference type="ChEBI" id="CHEBI:11892"/>
        <dbReference type="ChEBI" id="CHEBI:15377"/>
        <dbReference type="ChEBI" id="CHEBI:15378"/>
        <dbReference type="ChEBI" id="CHEBI:15901"/>
        <dbReference type="EC" id="3.5.2.2"/>
    </reaction>
</comment>
<dbReference type="Gene3D" id="2.30.40.10">
    <property type="entry name" value="Urease, subunit C, domain 1"/>
    <property type="match status" value="1"/>
</dbReference>
<dbReference type="NCBIfam" id="TIGR01975">
    <property type="entry name" value="isoAsp_dipep"/>
    <property type="match status" value="1"/>
</dbReference>
<dbReference type="Gene3D" id="3.20.20.140">
    <property type="entry name" value="Metal-dependent hydrolases"/>
    <property type="match status" value="1"/>
</dbReference>
<dbReference type="RefSeq" id="XP_005651655.1">
    <property type="nucleotide sequence ID" value="XM_005651598.1"/>
</dbReference>
<evidence type="ECO:0000259" key="5">
    <source>
        <dbReference type="Pfam" id="PF01979"/>
    </source>
</evidence>
<dbReference type="Pfam" id="PF01979">
    <property type="entry name" value="Amidohydro_1"/>
    <property type="match status" value="1"/>
</dbReference>
<dbReference type="InterPro" id="IPR050378">
    <property type="entry name" value="Metallo-dep_Hydrolases_sf"/>
</dbReference>
<dbReference type="PANTHER" id="PTHR11647">
    <property type="entry name" value="HYDRANTOINASE/DIHYDROPYRIMIDINASE FAMILY MEMBER"/>
    <property type="match status" value="1"/>
</dbReference>
<feature type="domain" description="Amidohydrolase-related" evidence="5">
    <location>
        <begin position="257"/>
        <end position="321"/>
    </location>
</feature>
<dbReference type="eggNOG" id="ENOG502RKJK">
    <property type="taxonomic scope" value="Eukaryota"/>
</dbReference>
<dbReference type="PANTHER" id="PTHR11647:SF1">
    <property type="entry name" value="COLLAPSIN RESPONSE MEDIATOR PROTEIN"/>
    <property type="match status" value="1"/>
</dbReference>
<gene>
    <name evidence="6" type="ORF">COCSUDRAFT_55135</name>
</gene>
<dbReference type="EC" id="3.5.2.2" evidence="4"/>
<protein>
    <recommendedName>
        <fullName evidence="4">dihydropyrimidinase</fullName>
        <ecNumber evidence="4">3.5.2.2</ecNumber>
    </recommendedName>
</protein>
<dbReference type="GO" id="GO:0008798">
    <property type="term" value="F:beta-aspartyl-peptidase activity"/>
    <property type="evidence" value="ECO:0007669"/>
    <property type="project" value="InterPro"/>
</dbReference>
<dbReference type="SUPFAM" id="SSF51556">
    <property type="entry name" value="Metallo-dependent hydrolases"/>
    <property type="match status" value="1"/>
</dbReference>
<reference evidence="6 7" key="1">
    <citation type="journal article" date="2012" name="Genome Biol.">
        <title>The genome of the polar eukaryotic microalga coccomyxa subellipsoidea reveals traits of cold adaptation.</title>
        <authorList>
            <person name="Blanc G."/>
            <person name="Agarkova I."/>
            <person name="Grimwood J."/>
            <person name="Kuo A."/>
            <person name="Brueggeman A."/>
            <person name="Dunigan D."/>
            <person name="Gurnon J."/>
            <person name="Ladunga I."/>
            <person name="Lindquist E."/>
            <person name="Lucas S."/>
            <person name="Pangilinan J."/>
            <person name="Proschold T."/>
            <person name="Salamov A."/>
            <person name="Schmutz J."/>
            <person name="Weeks D."/>
            <person name="Yamada T."/>
            <person name="Claverie J.M."/>
            <person name="Grigoriev I."/>
            <person name="Van Etten J."/>
            <person name="Lomsadze A."/>
            <person name="Borodovsky M."/>
        </authorList>
    </citation>
    <scope>NUCLEOTIDE SEQUENCE [LARGE SCALE GENOMIC DNA]</scope>
    <source>
        <strain evidence="6 7">C-169</strain>
    </source>
</reference>
<dbReference type="InterPro" id="IPR032466">
    <property type="entry name" value="Metal_Hydrolase"/>
</dbReference>
<comment type="similarity">
    <text evidence="2">Belongs to the metallo-dependent hydrolases superfamily. Hydantoinase/dihydropyrimidinase family.</text>
</comment>
<dbReference type="AlphaFoldDB" id="I0Z8Z2"/>
<dbReference type="EMBL" id="AGSI01000001">
    <property type="protein sequence ID" value="EIE27111.1"/>
    <property type="molecule type" value="Genomic_DNA"/>
</dbReference>
<dbReference type="Proteomes" id="UP000007264">
    <property type="component" value="Unassembled WGS sequence"/>
</dbReference>
<evidence type="ECO:0000256" key="2">
    <source>
        <dbReference type="ARBA" id="ARBA00008829"/>
    </source>
</evidence>
<comment type="caution">
    <text evidence="6">The sequence shown here is derived from an EMBL/GenBank/DDBJ whole genome shotgun (WGS) entry which is preliminary data.</text>
</comment>
<organism evidence="6 7">
    <name type="scientific">Coccomyxa subellipsoidea (strain C-169)</name>
    <name type="common">Green microalga</name>
    <dbReference type="NCBI Taxonomy" id="574566"/>
    <lineage>
        <taxon>Eukaryota</taxon>
        <taxon>Viridiplantae</taxon>
        <taxon>Chlorophyta</taxon>
        <taxon>core chlorophytes</taxon>
        <taxon>Trebouxiophyceae</taxon>
        <taxon>Trebouxiophyceae incertae sedis</taxon>
        <taxon>Coccomyxaceae</taxon>
        <taxon>Coccomyxa</taxon>
        <taxon>Coccomyxa subellipsoidea</taxon>
    </lineage>
</organism>
<evidence type="ECO:0000256" key="3">
    <source>
        <dbReference type="ARBA" id="ARBA00036696"/>
    </source>
</evidence>
<dbReference type="GO" id="GO:0004157">
    <property type="term" value="F:dihydropyrimidinase activity"/>
    <property type="evidence" value="ECO:0007669"/>
    <property type="project" value="UniProtKB-EC"/>
</dbReference>
<dbReference type="InterPro" id="IPR006680">
    <property type="entry name" value="Amidohydro-rel"/>
</dbReference>
<proteinExistence type="inferred from homology"/>
<dbReference type="InterPro" id="IPR011059">
    <property type="entry name" value="Metal-dep_hydrolase_composite"/>
</dbReference>
<accession>I0Z8Z2</accession>
<evidence type="ECO:0000313" key="6">
    <source>
        <dbReference type="EMBL" id="EIE27111.1"/>
    </source>
</evidence>
<name>I0Z8Z2_COCSC</name>
<evidence type="ECO:0000256" key="4">
    <source>
        <dbReference type="ARBA" id="ARBA00039113"/>
    </source>
</evidence>
<comment type="cofactor">
    <cofactor evidence="1">
        <name>Zn(2+)</name>
        <dbReference type="ChEBI" id="CHEBI:29105"/>
    </cofactor>
</comment>
<evidence type="ECO:0000256" key="1">
    <source>
        <dbReference type="ARBA" id="ARBA00001947"/>
    </source>
</evidence>
<sequence>MEQADRIESLACEVVNAAGCIIVPGLVDLHVHLIGGGGEAGPASRTPECQLSELLDAGITTVEALVAKCRALNAEGITAYHWAGSYRVPPATVLGSIQQDMCFIESCVGVGEIAISDHRSSAHTPQELARIASEARVGGMLSGKAGLVHIHTGAGSTMLEPLRQALAVSDVPITQFLPTHMDRNGYLLQDGLKWMEEGGCIDFTAGDNARVFVTAILTSTEHFLPSCSVSSDACGSLPVFDEKGKLLEYKVAEPKELLQCLQYLIRIDQKPMRKVLPLFTENPARRLKLHNKGKIAVGMDADLLLLDSETLELHSVFARGQLVKTPEWTRGGAFERGPNIRPYVLPTD</sequence>
<dbReference type="KEGG" id="csl:COCSUDRAFT_55135"/>
<dbReference type="OrthoDB" id="5595695at2759"/>
<dbReference type="SUPFAM" id="SSF51338">
    <property type="entry name" value="Composite domain of metallo-dependent hydrolases"/>
    <property type="match status" value="1"/>
</dbReference>
<dbReference type="GeneID" id="17045126"/>
<dbReference type="InterPro" id="IPR010229">
    <property type="entry name" value="Pept_M38_dipep"/>
</dbReference>
<evidence type="ECO:0000313" key="7">
    <source>
        <dbReference type="Proteomes" id="UP000007264"/>
    </source>
</evidence>
<keyword evidence="7" id="KW-1185">Reference proteome</keyword>